<proteinExistence type="predicted"/>
<comment type="caution">
    <text evidence="1">The sequence shown here is derived from an EMBL/GenBank/DDBJ whole genome shotgun (WGS) entry which is preliminary data.</text>
</comment>
<name>A0A395TAY8_9HYPO</name>
<reference evidence="1 2" key="1">
    <citation type="journal article" date="2018" name="PLoS Pathog.">
        <title>Evolution of structural diversity of trichothecenes, a family of toxins produced by plant pathogenic and entomopathogenic fungi.</title>
        <authorList>
            <person name="Proctor R.H."/>
            <person name="McCormick S.P."/>
            <person name="Kim H.S."/>
            <person name="Cardoza R.E."/>
            <person name="Stanley A.M."/>
            <person name="Lindo L."/>
            <person name="Kelly A."/>
            <person name="Brown D.W."/>
            <person name="Lee T."/>
            <person name="Vaughan M.M."/>
            <person name="Alexander N.J."/>
            <person name="Busman M."/>
            <person name="Gutierrez S."/>
        </authorList>
    </citation>
    <scope>NUCLEOTIDE SEQUENCE [LARGE SCALE GENOMIC DNA]</scope>
    <source>
        <strain evidence="1 2">NRRL 20695</strain>
    </source>
</reference>
<keyword evidence="2" id="KW-1185">Reference proteome</keyword>
<dbReference type="EMBL" id="PXOG01000009">
    <property type="protein sequence ID" value="RGP81482.1"/>
    <property type="molecule type" value="Genomic_DNA"/>
</dbReference>
<dbReference type="OrthoDB" id="420564at2759"/>
<accession>A0A395TAY8</accession>
<protein>
    <submittedName>
        <fullName evidence="1">Geranylgeranyl pyrophosphate synthetase</fullName>
    </submittedName>
</protein>
<evidence type="ECO:0000313" key="1">
    <source>
        <dbReference type="EMBL" id="RGP81482.1"/>
    </source>
</evidence>
<evidence type="ECO:0000313" key="2">
    <source>
        <dbReference type="Proteomes" id="UP000266234"/>
    </source>
</evidence>
<organism evidence="1 2">
    <name type="scientific">Fusarium longipes</name>
    <dbReference type="NCBI Taxonomy" id="694270"/>
    <lineage>
        <taxon>Eukaryota</taxon>
        <taxon>Fungi</taxon>
        <taxon>Dikarya</taxon>
        <taxon>Ascomycota</taxon>
        <taxon>Pezizomycotina</taxon>
        <taxon>Sordariomycetes</taxon>
        <taxon>Hypocreomycetidae</taxon>
        <taxon>Hypocreales</taxon>
        <taxon>Nectriaceae</taxon>
        <taxon>Fusarium</taxon>
    </lineage>
</organism>
<dbReference type="STRING" id="694270.A0A395TAY8"/>
<dbReference type="AlphaFoldDB" id="A0A395TAY8"/>
<dbReference type="Proteomes" id="UP000266234">
    <property type="component" value="Unassembled WGS sequence"/>
</dbReference>
<gene>
    <name evidence="1" type="ORF">FLONG3_351</name>
</gene>
<sequence>MDLTDILLTADLLPSVGGAITPRPPGTVVAAGNMSEMLPRSSPVSSDGGYEVLCSYDYCEVPKDGRSNFPVIANDPGKPPRYTRPKTPFQLLASYIDYPDSCPELARFPFAAALKTIKTVNPDFRFDNIDLVIYRPNLTSMFWAYQRWIDFAEFFQAMHFQLYHRTLFISYNDVKGHRDNWGTSPGASGLITAIRTGPPKKWVRVIKYDFGGLTCIVISETDLVYSLPRPILTTKKVSASPGPNVAARGNKTAAKKARKGKTTLQPGQITEAAASAIFGYPNLNHEPNWPVLRPSMYFGRDEYGIKPIMRHKLDLDQIWVHDIKVLERSDLLGEWEKDSKNQEVLCKMAGVLS</sequence>